<gene>
    <name evidence="3" type="ORF">A8M32_13920</name>
</gene>
<evidence type="ECO:0000313" key="4">
    <source>
        <dbReference type="Proteomes" id="UP000094342"/>
    </source>
</evidence>
<comment type="caution">
    <text evidence="3">The sequence shown here is derived from an EMBL/GenBank/DDBJ whole genome shotgun (WGS) entry which is preliminary data.</text>
</comment>
<evidence type="ECO:0000256" key="1">
    <source>
        <dbReference type="SAM" id="MobiDB-lite"/>
    </source>
</evidence>
<sequence>MVSLANVDVELDGVRREGVAEEPARSRFAPFIALAVVFLPLNAGVLLYTAKNAADVRESREAIAAVKRSIDGLKLQIEKQARHVVQGAKADELAIVRQQLEGLRKEIGKLDGGVRFAAPASGGSVILSAPGKGVTQRLAPSPGAPAGGPDVAEDTSAAESGGTSIADLPRYERSISPEGKLILRKVR</sequence>
<dbReference type="Proteomes" id="UP000094342">
    <property type="component" value="Unassembled WGS sequence"/>
</dbReference>
<keyword evidence="4" id="KW-1185">Reference proteome</keyword>
<feature type="region of interest" description="Disordered" evidence="1">
    <location>
        <begin position="133"/>
        <end position="170"/>
    </location>
</feature>
<reference evidence="4" key="1">
    <citation type="submission" date="2016-05" db="EMBL/GenBank/DDBJ databases">
        <authorList>
            <person name="Li Y."/>
        </authorList>
    </citation>
    <scope>NUCLEOTIDE SEQUENCE [LARGE SCALE GENOMIC DNA]</scope>
    <source>
        <strain evidence="4">YIC4027</strain>
    </source>
</reference>
<protein>
    <submittedName>
        <fullName evidence="3">Uncharacterized protein</fullName>
    </submittedName>
</protein>
<name>A0A1E3V9V9_9HYPH</name>
<evidence type="ECO:0000256" key="2">
    <source>
        <dbReference type="SAM" id="Phobius"/>
    </source>
</evidence>
<dbReference type="STRING" id="1752398.A8M32_13920"/>
<dbReference type="RefSeq" id="WP_069459012.1">
    <property type="nucleotide sequence ID" value="NZ_LYBW01000058.1"/>
</dbReference>
<organism evidence="3 4">
    <name type="scientific">Sinorhizobium alkalisoli</name>
    <dbReference type="NCBI Taxonomy" id="1752398"/>
    <lineage>
        <taxon>Bacteria</taxon>
        <taxon>Pseudomonadati</taxon>
        <taxon>Pseudomonadota</taxon>
        <taxon>Alphaproteobacteria</taxon>
        <taxon>Hyphomicrobiales</taxon>
        <taxon>Rhizobiaceae</taxon>
        <taxon>Sinorhizobium/Ensifer group</taxon>
        <taxon>Sinorhizobium</taxon>
    </lineage>
</organism>
<proteinExistence type="predicted"/>
<keyword evidence="2" id="KW-0472">Membrane</keyword>
<keyword evidence="2" id="KW-0812">Transmembrane</keyword>
<dbReference type="AlphaFoldDB" id="A0A1E3V9V9"/>
<keyword evidence="2" id="KW-1133">Transmembrane helix</keyword>
<accession>A0A1E3V9V9</accession>
<dbReference type="EMBL" id="LYBW01000058">
    <property type="protein sequence ID" value="ODR90432.1"/>
    <property type="molecule type" value="Genomic_DNA"/>
</dbReference>
<feature type="transmembrane region" description="Helical" evidence="2">
    <location>
        <begin position="28"/>
        <end position="50"/>
    </location>
</feature>
<evidence type="ECO:0000313" key="3">
    <source>
        <dbReference type="EMBL" id="ODR90432.1"/>
    </source>
</evidence>